<keyword evidence="1" id="KW-0663">Pyridoxal phosphate</keyword>
<keyword evidence="3" id="KW-0032">Aminotransferase</keyword>
<gene>
    <name evidence="3" type="ORF">IAA97_00385</name>
</gene>
<dbReference type="Pfam" id="PF00266">
    <property type="entry name" value="Aminotran_5"/>
    <property type="match status" value="1"/>
</dbReference>
<protein>
    <submittedName>
        <fullName evidence="3">Aminotransferase class V-fold PLP-dependent enzyme</fullName>
    </submittedName>
</protein>
<organism evidence="3 4">
    <name type="scientific">Candidatus Ornithospirochaeta stercoripullorum</name>
    <dbReference type="NCBI Taxonomy" id="2840899"/>
    <lineage>
        <taxon>Bacteria</taxon>
        <taxon>Pseudomonadati</taxon>
        <taxon>Spirochaetota</taxon>
        <taxon>Spirochaetia</taxon>
        <taxon>Spirochaetales</taxon>
        <taxon>Spirochaetaceae</taxon>
        <taxon>Spirochaetaceae incertae sedis</taxon>
        <taxon>Candidatus Ornithospirochaeta</taxon>
    </lineage>
</organism>
<dbReference type="EMBL" id="JADIMT010000006">
    <property type="protein sequence ID" value="MBO8435428.1"/>
    <property type="molecule type" value="Genomic_DNA"/>
</dbReference>
<evidence type="ECO:0000256" key="1">
    <source>
        <dbReference type="ARBA" id="ARBA00022898"/>
    </source>
</evidence>
<comment type="caution">
    <text evidence="3">The sequence shown here is derived from an EMBL/GenBank/DDBJ whole genome shotgun (WGS) entry which is preliminary data.</text>
</comment>
<dbReference type="Gene3D" id="3.90.1150.10">
    <property type="entry name" value="Aspartate Aminotransferase, domain 1"/>
    <property type="match status" value="1"/>
</dbReference>
<dbReference type="InterPro" id="IPR015422">
    <property type="entry name" value="PyrdxlP-dep_Trfase_small"/>
</dbReference>
<dbReference type="InterPro" id="IPR015424">
    <property type="entry name" value="PyrdxlP-dep_Trfase"/>
</dbReference>
<proteinExistence type="predicted"/>
<reference evidence="3" key="2">
    <citation type="journal article" date="2021" name="PeerJ">
        <title>Extensive microbial diversity within the chicken gut microbiome revealed by metagenomics and culture.</title>
        <authorList>
            <person name="Gilroy R."/>
            <person name="Ravi A."/>
            <person name="Getino M."/>
            <person name="Pursley I."/>
            <person name="Horton D.L."/>
            <person name="Alikhan N.F."/>
            <person name="Baker D."/>
            <person name="Gharbi K."/>
            <person name="Hall N."/>
            <person name="Watson M."/>
            <person name="Adriaenssens E.M."/>
            <person name="Foster-Nyarko E."/>
            <person name="Jarju S."/>
            <person name="Secka A."/>
            <person name="Antonio M."/>
            <person name="Oren A."/>
            <person name="Chaudhuri R.R."/>
            <person name="La Ragione R."/>
            <person name="Hildebrand F."/>
            <person name="Pallen M.J."/>
        </authorList>
    </citation>
    <scope>NUCLEOTIDE SEQUENCE</scope>
    <source>
        <strain evidence="3">7293</strain>
    </source>
</reference>
<accession>A0A9D9H5C8</accession>
<dbReference type="AlphaFoldDB" id="A0A9D9H5C8"/>
<dbReference type="PANTHER" id="PTHR43586">
    <property type="entry name" value="CYSTEINE DESULFURASE"/>
    <property type="match status" value="1"/>
</dbReference>
<keyword evidence="3" id="KW-0808">Transferase</keyword>
<name>A0A9D9H5C8_9SPIO</name>
<dbReference type="InterPro" id="IPR000192">
    <property type="entry name" value="Aminotrans_V_dom"/>
</dbReference>
<sequence>MKRIYLDNAATSFPKAPGVAEAVSEYLLHGCINLYRTESRLIEENFDILYSLRSMLARLYNYPHPECIAFTKNITEAMNWIIKGLFSKSDHLIVSSNEHNAVMRPIVECGIAFSRIPSDATGYNDYSNLESLIRKETKGIIINAAGNVSGAVQDLTIPAGIARKHHLHFIVDTAQASPFIDINMEELGIAALGFTGHKGFLGPDGTGGMLIKKSIAETIPPLIAGGTGTESDSEDVPHTLPERLSAGTENLSGLTGLECAMRYTLERKDELKERALYLTERLMEGIRRIDGVTIKGADGTRPRTSVVSITSPCLDIAEIASLLLKHGNIETRVGLHCAPSAHKSLGTFPTGTLRFSPGPFTTEDEIDTTIEILSDILNQIKG</sequence>
<dbReference type="Gene3D" id="3.40.640.10">
    <property type="entry name" value="Type I PLP-dependent aspartate aminotransferase-like (Major domain)"/>
    <property type="match status" value="1"/>
</dbReference>
<reference evidence="3" key="1">
    <citation type="submission" date="2020-10" db="EMBL/GenBank/DDBJ databases">
        <authorList>
            <person name="Gilroy R."/>
        </authorList>
    </citation>
    <scope>NUCLEOTIDE SEQUENCE</scope>
    <source>
        <strain evidence="3">7293</strain>
    </source>
</reference>
<evidence type="ECO:0000259" key="2">
    <source>
        <dbReference type="Pfam" id="PF00266"/>
    </source>
</evidence>
<dbReference type="SUPFAM" id="SSF53383">
    <property type="entry name" value="PLP-dependent transferases"/>
    <property type="match status" value="1"/>
</dbReference>
<dbReference type="Proteomes" id="UP000823615">
    <property type="component" value="Unassembled WGS sequence"/>
</dbReference>
<feature type="domain" description="Aminotransferase class V" evidence="2">
    <location>
        <begin position="4"/>
        <end position="367"/>
    </location>
</feature>
<dbReference type="PANTHER" id="PTHR43586:SF4">
    <property type="entry name" value="ISOPENICILLIN N EPIMERASE"/>
    <property type="match status" value="1"/>
</dbReference>
<dbReference type="InterPro" id="IPR015421">
    <property type="entry name" value="PyrdxlP-dep_Trfase_major"/>
</dbReference>
<dbReference type="GO" id="GO:0008483">
    <property type="term" value="F:transaminase activity"/>
    <property type="evidence" value="ECO:0007669"/>
    <property type="project" value="UniProtKB-KW"/>
</dbReference>
<evidence type="ECO:0000313" key="3">
    <source>
        <dbReference type="EMBL" id="MBO8435428.1"/>
    </source>
</evidence>
<evidence type="ECO:0000313" key="4">
    <source>
        <dbReference type="Proteomes" id="UP000823615"/>
    </source>
</evidence>